<feature type="chain" id="PRO_5025661930" evidence="1">
    <location>
        <begin position="28"/>
        <end position="70"/>
    </location>
</feature>
<keyword evidence="1" id="KW-0732">Signal</keyword>
<name>A0A6B0U9F8_IXORI</name>
<evidence type="ECO:0000313" key="2">
    <source>
        <dbReference type="EMBL" id="MXU82653.1"/>
    </source>
</evidence>
<organism evidence="2">
    <name type="scientific">Ixodes ricinus</name>
    <name type="common">Common tick</name>
    <name type="synonym">Acarus ricinus</name>
    <dbReference type="NCBI Taxonomy" id="34613"/>
    <lineage>
        <taxon>Eukaryota</taxon>
        <taxon>Metazoa</taxon>
        <taxon>Ecdysozoa</taxon>
        <taxon>Arthropoda</taxon>
        <taxon>Chelicerata</taxon>
        <taxon>Arachnida</taxon>
        <taxon>Acari</taxon>
        <taxon>Parasitiformes</taxon>
        <taxon>Ixodida</taxon>
        <taxon>Ixodoidea</taxon>
        <taxon>Ixodidae</taxon>
        <taxon>Ixodinae</taxon>
        <taxon>Ixodes</taxon>
    </lineage>
</organism>
<feature type="signal peptide" evidence="1">
    <location>
        <begin position="1"/>
        <end position="27"/>
    </location>
</feature>
<sequence length="70" mass="8019">MLPAAWPRGSPAVLFFPVFLFVELCLCEGTAKGSWTWFQHREKTDRILCSHCPVREELASPPWSGLDERD</sequence>
<dbReference type="AlphaFoldDB" id="A0A6B0U9F8"/>
<dbReference type="EMBL" id="GIFC01000570">
    <property type="protein sequence ID" value="MXU82653.1"/>
    <property type="molecule type" value="Transcribed_RNA"/>
</dbReference>
<accession>A0A6B0U9F8</accession>
<reference evidence="2" key="1">
    <citation type="submission" date="2019-12" db="EMBL/GenBank/DDBJ databases">
        <title>An insight into the sialome of adult female Ixodes ricinus ticks feeding for 6 days.</title>
        <authorList>
            <person name="Perner J."/>
            <person name="Ribeiro J.M.C."/>
        </authorList>
    </citation>
    <scope>NUCLEOTIDE SEQUENCE</scope>
    <source>
        <strain evidence="2">Semi-engorged</strain>
        <tissue evidence="2">Salivary glands</tissue>
    </source>
</reference>
<protein>
    <submittedName>
        <fullName evidence="2">Putative secreted protein</fullName>
    </submittedName>
</protein>
<proteinExistence type="predicted"/>
<evidence type="ECO:0000256" key="1">
    <source>
        <dbReference type="SAM" id="SignalP"/>
    </source>
</evidence>